<evidence type="ECO:0000313" key="3">
    <source>
        <dbReference type="Proteomes" id="UP000281498"/>
    </source>
</evidence>
<dbReference type="InterPro" id="IPR009195">
    <property type="entry name" value="Uncharacterised_YjbK"/>
</dbReference>
<dbReference type="EMBL" id="PDOE01000003">
    <property type="protein sequence ID" value="RKL67724.1"/>
    <property type="molecule type" value="Genomic_DNA"/>
</dbReference>
<dbReference type="PROSITE" id="PS51707">
    <property type="entry name" value="CYTH"/>
    <property type="match status" value="1"/>
</dbReference>
<protein>
    <submittedName>
        <fullName evidence="2">CYTH domain-containing protein</fullName>
    </submittedName>
</protein>
<evidence type="ECO:0000313" key="2">
    <source>
        <dbReference type="EMBL" id="RKL67724.1"/>
    </source>
</evidence>
<proteinExistence type="predicted"/>
<sequence>MSQEIEIEFKNLISELTYSKLLRYYSPNSSPIFEQVNHYFDTKNMGLQAKQSALRVRYKGKKFILTLKQPHKIGLLETHQLLNEDEFKILKQKGTIPSGEVSHQLESLLELPFGKLNLQYLGKLTTERTECNLPEGLLVLDKSFYFDCTDFEMEFECTEETAGRKAFEDLLKSWSLTWTEPPNKIERFYKEKLKRN</sequence>
<dbReference type="CDD" id="cd07762">
    <property type="entry name" value="CYTH-like_Pase_1"/>
    <property type="match status" value="1"/>
</dbReference>
<accession>A0A3A9K3S6</accession>
<dbReference type="OrthoDB" id="384378at2"/>
<dbReference type="InterPro" id="IPR033469">
    <property type="entry name" value="CYTH-like_dom_sf"/>
</dbReference>
<dbReference type="InterPro" id="IPR023577">
    <property type="entry name" value="CYTH_domain"/>
</dbReference>
<gene>
    <name evidence="2" type="ORF">CR203_10280</name>
</gene>
<organism evidence="2 3">
    <name type="scientific">Salipaludibacillus neizhouensis</name>
    <dbReference type="NCBI Taxonomy" id="885475"/>
    <lineage>
        <taxon>Bacteria</taxon>
        <taxon>Bacillati</taxon>
        <taxon>Bacillota</taxon>
        <taxon>Bacilli</taxon>
        <taxon>Bacillales</taxon>
        <taxon>Bacillaceae</taxon>
    </lineage>
</organism>
<dbReference type="Pfam" id="PF01928">
    <property type="entry name" value="CYTH"/>
    <property type="match status" value="1"/>
</dbReference>
<feature type="domain" description="CYTH" evidence="1">
    <location>
        <begin position="4"/>
        <end position="195"/>
    </location>
</feature>
<keyword evidence="3" id="KW-1185">Reference proteome</keyword>
<dbReference type="SMART" id="SM01118">
    <property type="entry name" value="CYTH"/>
    <property type="match status" value="1"/>
</dbReference>
<evidence type="ECO:0000259" key="1">
    <source>
        <dbReference type="PROSITE" id="PS51707"/>
    </source>
</evidence>
<name>A0A3A9K3S6_9BACI</name>
<dbReference type="SUPFAM" id="SSF55154">
    <property type="entry name" value="CYTH-like phosphatases"/>
    <property type="match status" value="1"/>
</dbReference>
<dbReference type="Gene3D" id="2.40.320.10">
    <property type="entry name" value="Hypothetical Protein Pfu-838710-001"/>
    <property type="match status" value="1"/>
</dbReference>
<comment type="caution">
    <text evidence="2">The sequence shown here is derived from an EMBL/GenBank/DDBJ whole genome shotgun (WGS) entry which is preliminary data.</text>
</comment>
<reference evidence="2 3" key="1">
    <citation type="submission" date="2017-10" db="EMBL/GenBank/DDBJ databases">
        <title>Bacillus sp. nov., a halophilic bacterium isolated from a Keqin Lake.</title>
        <authorList>
            <person name="Wang H."/>
        </authorList>
    </citation>
    <scope>NUCLEOTIDE SEQUENCE [LARGE SCALE GENOMIC DNA]</scope>
    <source>
        <strain evidence="2 3">KCTC 13187</strain>
    </source>
</reference>
<dbReference type="PIRSF" id="PIRSF012526">
    <property type="entry name" value="CYTH_UCP012526"/>
    <property type="match status" value="1"/>
</dbReference>
<dbReference type="AlphaFoldDB" id="A0A3A9K3S6"/>
<dbReference type="Proteomes" id="UP000281498">
    <property type="component" value="Unassembled WGS sequence"/>
</dbReference>
<dbReference type="RefSeq" id="WP_110935114.1">
    <property type="nucleotide sequence ID" value="NZ_KZ614146.1"/>
</dbReference>